<dbReference type="InterPro" id="IPR006026">
    <property type="entry name" value="Peptidase_Metallo"/>
</dbReference>
<geneLocation type="plasmid" evidence="4"/>
<evidence type="ECO:0000313" key="3">
    <source>
        <dbReference type="EMBL" id="ALL70781.1"/>
    </source>
</evidence>
<feature type="compositionally biased region" description="Basic and acidic residues" evidence="1">
    <location>
        <begin position="308"/>
        <end position="319"/>
    </location>
</feature>
<feature type="region of interest" description="Disordered" evidence="1">
    <location>
        <begin position="26"/>
        <end position="47"/>
    </location>
</feature>
<reference evidence="3 4" key="1">
    <citation type="journal article" date="2014" name="Genome Announc.">
        <title>Draft Genome Sequence of the Haloacid-Degrading Burkholderia caribensis Strain MBA4.</title>
        <authorList>
            <person name="Pan Y."/>
            <person name="Kong K.F."/>
            <person name="Tsang J.S."/>
        </authorList>
    </citation>
    <scope>NUCLEOTIDE SEQUENCE [LARGE SCALE GENOMIC DNA]</scope>
    <source>
        <strain evidence="3 4">MBA4</strain>
        <plasmid evidence="4">Plasmid</plasmid>
    </source>
</reference>
<accession>A0A0N7JW19</accession>
<dbReference type="RefSeq" id="WP_035993594.1">
    <property type="nucleotide sequence ID" value="NZ_CP012748.1"/>
</dbReference>
<evidence type="ECO:0000313" key="4">
    <source>
        <dbReference type="Proteomes" id="UP000019146"/>
    </source>
</evidence>
<dbReference type="Gene3D" id="3.40.390.10">
    <property type="entry name" value="Collagenase (Catalytic Domain)"/>
    <property type="match status" value="1"/>
</dbReference>
<dbReference type="GeneID" id="69974208"/>
<dbReference type="EMBL" id="CP012748">
    <property type="protein sequence ID" value="ALL70781.1"/>
    <property type="molecule type" value="Genomic_DNA"/>
</dbReference>
<dbReference type="GO" id="GO:0006508">
    <property type="term" value="P:proteolysis"/>
    <property type="evidence" value="ECO:0007669"/>
    <property type="project" value="InterPro"/>
</dbReference>
<dbReference type="Proteomes" id="UP000019146">
    <property type="component" value="Plasmid unnamed"/>
</dbReference>
<organism evidence="3 4">
    <name type="scientific">Paraburkholderia caribensis MBA4</name>
    <dbReference type="NCBI Taxonomy" id="1323664"/>
    <lineage>
        <taxon>Bacteria</taxon>
        <taxon>Pseudomonadati</taxon>
        <taxon>Pseudomonadota</taxon>
        <taxon>Betaproteobacteria</taxon>
        <taxon>Burkholderiales</taxon>
        <taxon>Burkholderiaceae</taxon>
        <taxon>Paraburkholderia</taxon>
    </lineage>
</organism>
<sequence length="330" mass="35995">MSADDKELLQTLVKILQVAGAAVNGNAPDGGEHKDEPAAASAVPHGEAPSCTIKTLPDRLFVPAAQTAVKVNPVNAPAFAASSMLAANVPLEPMAIAVMTSKYWGATPRQLTVNFLESTPADLRARILSHMNAWARVSCITFVETQGVGDVRISRGPGGYWSYLGTDILHIPKDRPTMNLESFTMNTPDSEYLRVVRHETGHTLGFPHEHMREELVARIDPQKAYDFFYRQYGWNKTAVDQQVLTALDQRSIMATPPDQTSIMCYQLPGSITRDGQPVQGGLDINRTDYAFAAQIYPRPASSTTATPDDARHSSADRDAWSASEDVEVTV</sequence>
<protein>
    <submittedName>
        <fullName evidence="3">Molecular chaperone</fullName>
    </submittedName>
</protein>
<gene>
    <name evidence="3" type="ORF">K788_0004253</name>
</gene>
<dbReference type="SMART" id="SM00235">
    <property type="entry name" value="ZnMc"/>
    <property type="match status" value="1"/>
</dbReference>
<feature type="domain" description="Peptidase metallopeptidase" evidence="2">
    <location>
        <begin position="100"/>
        <end position="243"/>
    </location>
</feature>
<dbReference type="GO" id="GO:0004222">
    <property type="term" value="F:metalloendopeptidase activity"/>
    <property type="evidence" value="ECO:0007669"/>
    <property type="project" value="InterPro"/>
</dbReference>
<dbReference type="SUPFAM" id="SSF55486">
    <property type="entry name" value="Metalloproteases ('zincins'), catalytic domain"/>
    <property type="match status" value="1"/>
</dbReference>
<feature type="region of interest" description="Disordered" evidence="1">
    <location>
        <begin position="298"/>
        <end position="330"/>
    </location>
</feature>
<dbReference type="GO" id="GO:0008270">
    <property type="term" value="F:zinc ion binding"/>
    <property type="evidence" value="ECO:0007669"/>
    <property type="project" value="InterPro"/>
</dbReference>
<name>A0A0N7JW19_9BURK</name>
<keyword evidence="3" id="KW-0614">Plasmid</keyword>
<dbReference type="AlphaFoldDB" id="A0A0N7JW19"/>
<dbReference type="KEGG" id="bcai:K788_0004253"/>
<dbReference type="InterPro" id="IPR001506">
    <property type="entry name" value="Peptidase_M12A"/>
</dbReference>
<proteinExistence type="predicted"/>
<dbReference type="Pfam" id="PF01400">
    <property type="entry name" value="Astacin"/>
    <property type="match status" value="1"/>
</dbReference>
<dbReference type="InterPro" id="IPR024079">
    <property type="entry name" value="MetalloPept_cat_dom_sf"/>
</dbReference>
<evidence type="ECO:0000259" key="2">
    <source>
        <dbReference type="SMART" id="SM00235"/>
    </source>
</evidence>
<evidence type="ECO:0000256" key="1">
    <source>
        <dbReference type="SAM" id="MobiDB-lite"/>
    </source>
</evidence>